<accession>A0A3B1BM62</accession>
<protein>
    <recommendedName>
        <fullName evidence="2">Transposase</fullName>
    </recommendedName>
</protein>
<proteinExistence type="predicted"/>
<name>A0A3B1BM62_9ZZZZ</name>
<gene>
    <name evidence="1" type="ORF">MNBD_GAMMA24-626</name>
</gene>
<evidence type="ECO:0008006" key="2">
    <source>
        <dbReference type="Google" id="ProtNLM"/>
    </source>
</evidence>
<evidence type="ECO:0000313" key="1">
    <source>
        <dbReference type="EMBL" id="VAX12548.1"/>
    </source>
</evidence>
<reference evidence="1" key="1">
    <citation type="submission" date="2018-06" db="EMBL/GenBank/DDBJ databases">
        <authorList>
            <person name="Zhirakovskaya E."/>
        </authorList>
    </citation>
    <scope>NUCLEOTIDE SEQUENCE</scope>
</reference>
<organism evidence="1">
    <name type="scientific">hydrothermal vent metagenome</name>
    <dbReference type="NCBI Taxonomy" id="652676"/>
    <lineage>
        <taxon>unclassified sequences</taxon>
        <taxon>metagenomes</taxon>
        <taxon>ecological metagenomes</taxon>
    </lineage>
</organism>
<dbReference type="AlphaFoldDB" id="A0A3B1BM62"/>
<dbReference type="EMBL" id="UOFZ01000049">
    <property type="protein sequence ID" value="VAX12548.1"/>
    <property type="molecule type" value="Genomic_DNA"/>
</dbReference>
<sequence>MDHKVRHAKNMYIRCTSTSSSKAKGSYYTYRLVETERIDGKVKQRTVLNLGRHFNVAKDDWKALTGRISQILESQDSLLAIELNVELEQMAQNYAARIISSCSSHTTHSSLSAHYSINPDEMKLIRPRRVGVEHLALHAITQLGLDQKLKALGFNQPQMAAALGNIVARMAYPTSELATHHWLQQISGLGELINYHYDEMPLERLYRISDQLWKHKDALEKHLYQQERNLLLRPAVI</sequence>